<dbReference type="Pfam" id="PF00583">
    <property type="entry name" value="Acetyltransf_1"/>
    <property type="match status" value="1"/>
</dbReference>
<dbReference type="InterPro" id="IPR000182">
    <property type="entry name" value="GNAT_dom"/>
</dbReference>
<dbReference type="OrthoDB" id="5637934at2"/>
<dbReference type="SUPFAM" id="SSF55729">
    <property type="entry name" value="Acyl-CoA N-acyltransferases (Nat)"/>
    <property type="match status" value="1"/>
</dbReference>
<dbReference type="PROSITE" id="PS51186">
    <property type="entry name" value="GNAT"/>
    <property type="match status" value="1"/>
</dbReference>
<evidence type="ECO:0000259" key="1">
    <source>
        <dbReference type="PROSITE" id="PS51186"/>
    </source>
</evidence>
<gene>
    <name evidence="2" type="ORF">F1720_20570</name>
    <name evidence="3" type="ORF">SAMN04490181_0296</name>
</gene>
<keyword evidence="2" id="KW-0808">Transferase</keyword>
<reference evidence="3 4" key="1">
    <citation type="submission" date="2016-10" db="EMBL/GenBank/DDBJ databases">
        <authorList>
            <person name="Varghese N."/>
            <person name="Submissions S."/>
        </authorList>
    </citation>
    <scope>NUCLEOTIDE SEQUENCE [LARGE SCALE GENOMIC DNA]</scope>
    <source>
        <strain evidence="3 4">BS2771</strain>
    </source>
</reference>
<dbReference type="Gene3D" id="3.40.630.30">
    <property type="match status" value="1"/>
</dbReference>
<evidence type="ECO:0000313" key="2">
    <source>
        <dbReference type="EMBL" id="KAA2228027.1"/>
    </source>
</evidence>
<organism evidence="2 5">
    <name type="scientific">Pseudomonas brenneri</name>
    <dbReference type="NCBI Taxonomy" id="129817"/>
    <lineage>
        <taxon>Bacteria</taxon>
        <taxon>Pseudomonadati</taxon>
        <taxon>Pseudomonadota</taxon>
        <taxon>Gammaproteobacteria</taxon>
        <taxon>Pseudomonadales</taxon>
        <taxon>Pseudomonadaceae</taxon>
        <taxon>Pseudomonas</taxon>
    </lineage>
</organism>
<dbReference type="InterPro" id="IPR016181">
    <property type="entry name" value="Acyl_CoA_acyltransferase"/>
</dbReference>
<dbReference type="Proteomes" id="UP000199620">
    <property type="component" value="Chromosome I"/>
</dbReference>
<evidence type="ECO:0000313" key="5">
    <source>
        <dbReference type="Proteomes" id="UP000325296"/>
    </source>
</evidence>
<proteinExistence type="predicted"/>
<accession>A0A5B2UPL8</accession>
<dbReference type="EMBL" id="VUOL01000012">
    <property type="protein sequence ID" value="KAA2228027.1"/>
    <property type="molecule type" value="Genomic_DNA"/>
</dbReference>
<evidence type="ECO:0000313" key="4">
    <source>
        <dbReference type="Proteomes" id="UP000199620"/>
    </source>
</evidence>
<dbReference type="Proteomes" id="UP000325296">
    <property type="component" value="Unassembled WGS sequence"/>
</dbReference>
<keyword evidence="4" id="KW-1185">Reference proteome</keyword>
<evidence type="ECO:0000313" key="3">
    <source>
        <dbReference type="EMBL" id="SDU83816.1"/>
    </source>
</evidence>
<name>A0A5B2UPL8_9PSED</name>
<reference evidence="2 5" key="2">
    <citation type="submission" date="2019-09" db="EMBL/GenBank/DDBJ databases">
        <title>Draft genome sequence of Pseudomonas brenneri CCUG 51514(T).</title>
        <authorList>
            <person name="Tunovic T."/>
            <person name="Pineiro-Iglesias B."/>
            <person name="Unosson C."/>
            <person name="Inganas E."/>
            <person name="Ohlen M."/>
            <person name="Cardew S."/>
            <person name="Jensie-Markopoulos S."/>
            <person name="Salva-Serra F."/>
            <person name="Jaen-Luchoro D."/>
            <person name="Svensson-Stadler L."/>
            <person name="Chun J."/>
            <person name="Moore E."/>
        </authorList>
    </citation>
    <scope>NUCLEOTIDE SEQUENCE [LARGE SCALE GENOMIC DNA]</scope>
    <source>
        <strain evidence="2 5">CCUG 51514</strain>
    </source>
</reference>
<feature type="domain" description="N-acetyltransferase" evidence="1">
    <location>
        <begin position="119"/>
        <end position="256"/>
    </location>
</feature>
<dbReference type="GO" id="GO:0016747">
    <property type="term" value="F:acyltransferase activity, transferring groups other than amino-acyl groups"/>
    <property type="evidence" value="ECO:0007669"/>
    <property type="project" value="InterPro"/>
</dbReference>
<dbReference type="AlphaFoldDB" id="A0A5B2UPL8"/>
<protein>
    <submittedName>
        <fullName evidence="3">Acetyltransferase (GNAT) domain-containing protein</fullName>
    </submittedName>
    <submittedName>
        <fullName evidence="2">GNAT family N-acetyltransferase</fullName>
    </submittedName>
</protein>
<dbReference type="CDD" id="cd04301">
    <property type="entry name" value="NAT_SF"/>
    <property type="match status" value="1"/>
</dbReference>
<sequence>MPTTVNSLYHRTEAHFFSATCPLHRSFNACVSAYFADEVVNEWNLLFVRVGSEPLGGGMAACEQLIHSVVLPVRIVIHQEKVEELAQSLQAMGFIFVQQTSAMVLDLKSFTAAVRTPVSDTISLTQSLDDWAAPLGSAFGLTAEGVARYQARHQVAIDRGEGFYHFALSVEGRPVSAITLSMCDGLARLNDMGTHIEFRGRGYATRLIQVALAHAVSLGAQTCFLEASNDGFLLYRSFGFQALFDYQAFVRGPLVNGR</sequence>
<dbReference type="EMBL" id="LT629800">
    <property type="protein sequence ID" value="SDU83816.1"/>
    <property type="molecule type" value="Genomic_DNA"/>
</dbReference>